<accession>A0A917C143</accession>
<name>A0A917C143_9PROT</name>
<sequence>MEIVIVLIFLNCGYAYKRKYVIYAITGCLFLLRGLMDYRNHLGECPLSEVHKRLDRVHSHWHTAIENYFEPEKFLAAAQDCIQTL</sequence>
<dbReference type="EMBL" id="BMHV01000014">
    <property type="protein sequence ID" value="GGF66894.1"/>
    <property type="molecule type" value="Genomic_DNA"/>
</dbReference>
<comment type="caution">
    <text evidence="1">The sequence shown here is derived from an EMBL/GenBank/DDBJ whole genome shotgun (WGS) entry which is preliminary data.</text>
</comment>
<reference evidence="1" key="2">
    <citation type="submission" date="2020-09" db="EMBL/GenBank/DDBJ databases">
        <authorList>
            <person name="Sun Q."/>
            <person name="Zhou Y."/>
        </authorList>
    </citation>
    <scope>NUCLEOTIDE SEQUENCE</scope>
    <source>
        <strain evidence="1">CGMCC 1.15254</strain>
    </source>
</reference>
<reference evidence="1" key="1">
    <citation type="journal article" date="2014" name="Int. J. Syst. Evol. Microbiol.">
        <title>Complete genome sequence of Corynebacterium casei LMG S-19264T (=DSM 44701T), isolated from a smear-ripened cheese.</title>
        <authorList>
            <consortium name="US DOE Joint Genome Institute (JGI-PGF)"/>
            <person name="Walter F."/>
            <person name="Albersmeier A."/>
            <person name="Kalinowski J."/>
            <person name="Ruckert C."/>
        </authorList>
    </citation>
    <scope>NUCLEOTIDE SEQUENCE</scope>
    <source>
        <strain evidence="1">CGMCC 1.15254</strain>
    </source>
</reference>
<dbReference type="AlphaFoldDB" id="A0A917C143"/>
<keyword evidence="2" id="KW-1185">Reference proteome</keyword>
<evidence type="ECO:0000313" key="2">
    <source>
        <dbReference type="Proteomes" id="UP000632498"/>
    </source>
</evidence>
<evidence type="ECO:0000313" key="1">
    <source>
        <dbReference type="EMBL" id="GGF66894.1"/>
    </source>
</evidence>
<organism evidence="1 2">
    <name type="scientific">Terasakiella brassicae</name>
    <dbReference type="NCBI Taxonomy" id="1634917"/>
    <lineage>
        <taxon>Bacteria</taxon>
        <taxon>Pseudomonadati</taxon>
        <taxon>Pseudomonadota</taxon>
        <taxon>Alphaproteobacteria</taxon>
        <taxon>Rhodospirillales</taxon>
        <taxon>Terasakiellaceae</taxon>
        <taxon>Terasakiella</taxon>
    </lineage>
</organism>
<gene>
    <name evidence="1" type="ORF">GCM10011332_21260</name>
</gene>
<dbReference type="Proteomes" id="UP000632498">
    <property type="component" value="Unassembled WGS sequence"/>
</dbReference>
<proteinExistence type="predicted"/>
<protein>
    <submittedName>
        <fullName evidence="1">Uncharacterized protein</fullName>
    </submittedName>
</protein>